<protein>
    <submittedName>
        <fullName evidence="5">Winged helix DNA-binding protein</fullName>
    </submittedName>
</protein>
<sequence length="159" mass="17360">MTRRGGDLALLMLAGFRTLADRATVELGRRGYPDVRPVHDFALHAIRSGAQNASELGRATSVTKQAAARTISTLEQRGYVSRQVDPADRRKMRLMITERGHSLMSEGEAVFEELRNQLELDVGAEALEQAEAVLRTLVGENAVRLDSPGWSTGGLDGDE</sequence>
<dbReference type="AlphaFoldDB" id="A0AA41XDM1"/>
<dbReference type="PROSITE" id="PS01117">
    <property type="entry name" value="HTH_MARR_1"/>
    <property type="match status" value="1"/>
</dbReference>
<dbReference type="InterPro" id="IPR000835">
    <property type="entry name" value="HTH_MarR-typ"/>
</dbReference>
<dbReference type="InterPro" id="IPR039422">
    <property type="entry name" value="MarR/SlyA-like"/>
</dbReference>
<dbReference type="Gene3D" id="1.10.10.10">
    <property type="entry name" value="Winged helix-like DNA-binding domain superfamily/Winged helix DNA-binding domain"/>
    <property type="match status" value="1"/>
</dbReference>
<dbReference type="Pfam" id="PF12802">
    <property type="entry name" value="MarR_2"/>
    <property type="match status" value="1"/>
</dbReference>
<dbReference type="PANTHER" id="PTHR33164:SF43">
    <property type="entry name" value="HTH-TYPE TRANSCRIPTIONAL REPRESSOR YETL"/>
    <property type="match status" value="1"/>
</dbReference>
<dbReference type="GO" id="GO:0006950">
    <property type="term" value="P:response to stress"/>
    <property type="evidence" value="ECO:0007669"/>
    <property type="project" value="TreeGrafter"/>
</dbReference>
<dbReference type="PRINTS" id="PR00598">
    <property type="entry name" value="HTHMARR"/>
</dbReference>
<keyword evidence="1" id="KW-0805">Transcription regulation</keyword>
<evidence type="ECO:0000256" key="1">
    <source>
        <dbReference type="ARBA" id="ARBA00023015"/>
    </source>
</evidence>
<keyword evidence="6" id="KW-1185">Reference proteome</keyword>
<reference evidence="5" key="1">
    <citation type="submission" date="2022-08" db="EMBL/GenBank/DDBJ databases">
        <authorList>
            <person name="Deng Y."/>
            <person name="Han X.-F."/>
            <person name="Zhang Y.-Q."/>
        </authorList>
    </citation>
    <scope>NUCLEOTIDE SEQUENCE</scope>
    <source>
        <strain evidence="5">CPCC 203407</strain>
    </source>
</reference>
<proteinExistence type="predicted"/>
<name>A0AA41XDM1_9MICO</name>
<dbReference type="SMART" id="SM00347">
    <property type="entry name" value="HTH_MARR"/>
    <property type="match status" value="1"/>
</dbReference>
<comment type="caution">
    <text evidence="5">The sequence shown here is derived from an EMBL/GenBank/DDBJ whole genome shotgun (WGS) entry which is preliminary data.</text>
</comment>
<evidence type="ECO:0000313" key="5">
    <source>
        <dbReference type="EMBL" id="MCS5724543.1"/>
    </source>
</evidence>
<dbReference type="SUPFAM" id="SSF46785">
    <property type="entry name" value="Winged helix' DNA-binding domain"/>
    <property type="match status" value="1"/>
</dbReference>
<evidence type="ECO:0000259" key="4">
    <source>
        <dbReference type="PROSITE" id="PS50995"/>
    </source>
</evidence>
<dbReference type="InterPro" id="IPR036388">
    <property type="entry name" value="WH-like_DNA-bd_sf"/>
</dbReference>
<keyword evidence="3" id="KW-0804">Transcription</keyword>
<dbReference type="Proteomes" id="UP001165587">
    <property type="component" value="Unassembled WGS sequence"/>
</dbReference>
<dbReference type="PROSITE" id="PS50995">
    <property type="entry name" value="HTH_MARR_2"/>
    <property type="match status" value="1"/>
</dbReference>
<evidence type="ECO:0000256" key="2">
    <source>
        <dbReference type="ARBA" id="ARBA00023125"/>
    </source>
</evidence>
<evidence type="ECO:0000256" key="3">
    <source>
        <dbReference type="ARBA" id="ARBA00023163"/>
    </source>
</evidence>
<accession>A0AA41XDM1</accession>
<dbReference type="GO" id="GO:0003700">
    <property type="term" value="F:DNA-binding transcription factor activity"/>
    <property type="evidence" value="ECO:0007669"/>
    <property type="project" value="InterPro"/>
</dbReference>
<keyword evidence="2 5" id="KW-0238">DNA-binding</keyword>
<dbReference type="GO" id="GO:0003677">
    <property type="term" value="F:DNA binding"/>
    <property type="evidence" value="ECO:0007669"/>
    <property type="project" value="UniProtKB-KW"/>
</dbReference>
<feature type="domain" description="HTH marR-type" evidence="4">
    <location>
        <begin position="1"/>
        <end position="139"/>
    </location>
</feature>
<evidence type="ECO:0000313" key="6">
    <source>
        <dbReference type="Proteomes" id="UP001165587"/>
    </source>
</evidence>
<dbReference type="RefSeq" id="WP_259524967.1">
    <property type="nucleotide sequence ID" value="NZ_JANLCK010000001.1"/>
</dbReference>
<dbReference type="InterPro" id="IPR036390">
    <property type="entry name" value="WH_DNA-bd_sf"/>
</dbReference>
<dbReference type="PANTHER" id="PTHR33164">
    <property type="entry name" value="TRANSCRIPTIONAL REGULATOR, MARR FAMILY"/>
    <property type="match status" value="1"/>
</dbReference>
<gene>
    <name evidence="5" type="ORF">N1028_01400</name>
</gene>
<organism evidence="5 6">
    <name type="scientific">Herbiconiux oxytropis</name>
    <dbReference type="NCBI Taxonomy" id="2970915"/>
    <lineage>
        <taxon>Bacteria</taxon>
        <taxon>Bacillati</taxon>
        <taxon>Actinomycetota</taxon>
        <taxon>Actinomycetes</taxon>
        <taxon>Micrococcales</taxon>
        <taxon>Microbacteriaceae</taxon>
        <taxon>Herbiconiux</taxon>
    </lineage>
</organism>
<dbReference type="EMBL" id="JANLCK010000001">
    <property type="protein sequence ID" value="MCS5724543.1"/>
    <property type="molecule type" value="Genomic_DNA"/>
</dbReference>
<dbReference type="InterPro" id="IPR023187">
    <property type="entry name" value="Tscrpt_reg_MarR-type_CS"/>
</dbReference>